<evidence type="ECO:0000313" key="3">
    <source>
        <dbReference type="EMBL" id="MBB5287058.1"/>
    </source>
</evidence>
<dbReference type="Pfam" id="PF13155">
    <property type="entry name" value="Toprim_2"/>
    <property type="match status" value="1"/>
</dbReference>
<dbReference type="InterPro" id="IPR045792">
    <property type="entry name" value="DUF6036"/>
</dbReference>
<organism evidence="3 4">
    <name type="scientific">Rhabdobacter roseus</name>
    <dbReference type="NCBI Taxonomy" id="1655419"/>
    <lineage>
        <taxon>Bacteria</taxon>
        <taxon>Pseudomonadati</taxon>
        <taxon>Bacteroidota</taxon>
        <taxon>Cytophagia</taxon>
        <taxon>Cytophagales</taxon>
        <taxon>Cytophagaceae</taxon>
        <taxon>Rhabdobacter</taxon>
    </lineage>
</organism>
<protein>
    <recommendedName>
        <fullName evidence="2">DUF6036 domain-containing protein</fullName>
    </recommendedName>
</protein>
<dbReference type="RefSeq" id="WP_184178781.1">
    <property type="nucleotide sequence ID" value="NZ_JACHGF010000013.1"/>
</dbReference>
<comment type="caution">
    <text evidence="3">The sequence shown here is derived from an EMBL/GenBank/DDBJ whole genome shotgun (WGS) entry which is preliminary data.</text>
</comment>
<dbReference type="SUPFAM" id="SSF81301">
    <property type="entry name" value="Nucleotidyltransferase"/>
    <property type="match status" value="1"/>
</dbReference>
<dbReference type="CDD" id="cd01029">
    <property type="entry name" value="TOPRIM_primases"/>
    <property type="match status" value="1"/>
</dbReference>
<dbReference type="AlphaFoldDB" id="A0A840U400"/>
<dbReference type="Pfam" id="PF19502">
    <property type="entry name" value="DUF6036"/>
    <property type="match status" value="1"/>
</dbReference>
<feature type="region of interest" description="Disordered" evidence="1">
    <location>
        <begin position="599"/>
        <end position="626"/>
    </location>
</feature>
<dbReference type="EMBL" id="JACHGF010000013">
    <property type="protein sequence ID" value="MBB5287058.1"/>
    <property type="molecule type" value="Genomic_DNA"/>
</dbReference>
<keyword evidence="4" id="KW-1185">Reference proteome</keyword>
<evidence type="ECO:0000259" key="2">
    <source>
        <dbReference type="Pfam" id="PF19502"/>
    </source>
</evidence>
<evidence type="ECO:0000256" key="1">
    <source>
        <dbReference type="SAM" id="MobiDB-lite"/>
    </source>
</evidence>
<feature type="domain" description="DUF6036" evidence="2">
    <location>
        <begin position="15"/>
        <end position="140"/>
    </location>
</feature>
<name>A0A840U400_9BACT</name>
<dbReference type="Gene3D" id="3.30.460.40">
    <property type="match status" value="1"/>
</dbReference>
<reference evidence="3 4" key="1">
    <citation type="submission" date="2020-08" db="EMBL/GenBank/DDBJ databases">
        <title>Genomic Encyclopedia of Type Strains, Phase IV (KMG-IV): sequencing the most valuable type-strain genomes for metagenomic binning, comparative biology and taxonomic classification.</title>
        <authorList>
            <person name="Goeker M."/>
        </authorList>
    </citation>
    <scope>NUCLEOTIDE SEQUENCE [LARGE SCALE GENOMIC DNA]</scope>
    <source>
        <strain evidence="3 4">DSM 105074</strain>
    </source>
</reference>
<dbReference type="Gene3D" id="3.40.1360.10">
    <property type="match status" value="1"/>
</dbReference>
<sequence>MTRDQEEFIGVLNRHQVEYAIIGGKAVQSYGSTRKADDLDVWINPTAENANKMVASVKDFIGAKLHPSDFTDDNVVYFGRNPYRIDIHKDVTGLGRFSDHYPDRVPVRTNEGTEYSVLSPKDLVTSKKAAGRPKDLQDVKYLEEHVLGITRQENQKIKETQQRPLRKVDFEQFKQQIDLVEYAKDQGYIKDLQRSGGNSVSLYKADSGGKDRIVVYPRQGTGADIYFNPNDGADKGTVVQFQHRRGTGEWKDTIEKLQQYLGQVDTRVERTVGQTVTTATNQPAPTREQAVVRSFDLKPLSDTNYLKSRGLSDETVRAPEFENAVFNRNYFDRNRGKQFVNTVFPIKNEQGTVAIIVRNENVKIVDGSRGDGVWISNPKVIEPGGRVDRMVIAESPIDAMSFHQMKPPAEGEKRLYLGTAGNLSSGAPDTVQKLIDKYQPRQIVMANDNDNAGIRNNINLVGRMRYPGIQESNNIQAHLNLPSPSQARLTVSVSHSDQAIGKQMVQELTERFSMVLNKNSPKDEPDARISVKSWQDNRTEFEVSMPNTRQNLIRTQNELTAAKGLQEVVSLKLPHNKDFTEDLQKGEKLHLTPLPAPMKQQAAPVLSPEAPKMVPKFDLPPAGMKR</sequence>
<dbReference type="InterPro" id="IPR034154">
    <property type="entry name" value="TOPRIM_DnaG/twinkle"/>
</dbReference>
<gene>
    <name evidence="3" type="ORF">HNQ92_005220</name>
</gene>
<dbReference type="InterPro" id="IPR043519">
    <property type="entry name" value="NT_sf"/>
</dbReference>
<evidence type="ECO:0000313" key="4">
    <source>
        <dbReference type="Proteomes" id="UP000557307"/>
    </source>
</evidence>
<proteinExistence type="predicted"/>
<dbReference type="Proteomes" id="UP000557307">
    <property type="component" value="Unassembled WGS sequence"/>
</dbReference>
<accession>A0A840U400</accession>